<feature type="transmembrane region" description="Helical" evidence="5">
    <location>
        <begin position="364"/>
        <end position="384"/>
    </location>
</feature>
<reference evidence="7 8" key="1">
    <citation type="journal article" date="2024" name="Commun. Biol.">
        <title>Comparative genomic analysis of thermophilic fungi reveals convergent evolutionary adaptations and gene losses.</title>
        <authorList>
            <person name="Steindorff A.S."/>
            <person name="Aguilar-Pontes M.V."/>
            <person name="Robinson A.J."/>
            <person name="Andreopoulos B."/>
            <person name="LaButti K."/>
            <person name="Kuo A."/>
            <person name="Mondo S."/>
            <person name="Riley R."/>
            <person name="Otillar R."/>
            <person name="Haridas S."/>
            <person name="Lipzen A."/>
            <person name="Grimwood J."/>
            <person name="Schmutz J."/>
            <person name="Clum A."/>
            <person name="Reid I.D."/>
            <person name="Moisan M.C."/>
            <person name="Butler G."/>
            <person name="Nguyen T.T.M."/>
            <person name="Dewar K."/>
            <person name="Conant G."/>
            <person name="Drula E."/>
            <person name="Henrissat B."/>
            <person name="Hansel C."/>
            <person name="Singer S."/>
            <person name="Hutchinson M.I."/>
            <person name="de Vries R.P."/>
            <person name="Natvig D.O."/>
            <person name="Powell A.J."/>
            <person name="Tsang A."/>
            <person name="Grigoriev I.V."/>
        </authorList>
    </citation>
    <scope>NUCLEOTIDE SEQUENCE [LARGE SCALE GENOMIC DNA]</scope>
    <source>
        <strain evidence="7 8">CBS 494.80</strain>
    </source>
</reference>
<protein>
    <recommendedName>
        <fullName evidence="6">RING-type domain-containing protein</fullName>
    </recommendedName>
</protein>
<evidence type="ECO:0000256" key="4">
    <source>
        <dbReference type="PROSITE-ProRule" id="PRU00175"/>
    </source>
</evidence>
<evidence type="ECO:0000256" key="3">
    <source>
        <dbReference type="ARBA" id="ARBA00022833"/>
    </source>
</evidence>
<dbReference type="Gene3D" id="3.30.40.10">
    <property type="entry name" value="Zinc/RING finger domain, C3HC4 (zinc finger)"/>
    <property type="match status" value="1"/>
</dbReference>
<feature type="domain" description="RING-type" evidence="6">
    <location>
        <begin position="166"/>
        <end position="227"/>
    </location>
</feature>
<evidence type="ECO:0000313" key="8">
    <source>
        <dbReference type="Proteomes" id="UP001595075"/>
    </source>
</evidence>
<dbReference type="Proteomes" id="UP001595075">
    <property type="component" value="Unassembled WGS sequence"/>
</dbReference>
<keyword evidence="3" id="KW-0862">Zinc</keyword>
<gene>
    <name evidence="7" type="ORF">VTL71DRAFT_3387</name>
</gene>
<comment type="caution">
    <text evidence="7">The sequence shown here is derived from an EMBL/GenBank/DDBJ whole genome shotgun (WGS) entry which is preliminary data.</text>
</comment>
<feature type="transmembrane region" description="Helical" evidence="5">
    <location>
        <begin position="293"/>
        <end position="313"/>
    </location>
</feature>
<keyword evidence="2 4" id="KW-0863">Zinc-finger</keyword>
<evidence type="ECO:0000256" key="1">
    <source>
        <dbReference type="ARBA" id="ARBA00022723"/>
    </source>
</evidence>
<dbReference type="InterPro" id="IPR001841">
    <property type="entry name" value="Znf_RING"/>
</dbReference>
<keyword evidence="8" id="KW-1185">Reference proteome</keyword>
<dbReference type="EMBL" id="JAZHXI010000012">
    <property type="protein sequence ID" value="KAL2065717.1"/>
    <property type="molecule type" value="Genomic_DNA"/>
</dbReference>
<keyword evidence="1" id="KW-0479">Metal-binding</keyword>
<dbReference type="InterPro" id="IPR018957">
    <property type="entry name" value="Znf_C3HC4_RING-type"/>
</dbReference>
<dbReference type="InterPro" id="IPR013083">
    <property type="entry name" value="Znf_RING/FYVE/PHD"/>
</dbReference>
<proteinExistence type="predicted"/>
<feature type="transmembrane region" description="Helical" evidence="5">
    <location>
        <begin position="325"/>
        <end position="344"/>
    </location>
</feature>
<accession>A0ABR4C871</accession>
<organism evidence="7 8">
    <name type="scientific">Oculimacula yallundae</name>
    <dbReference type="NCBI Taxonomy" id="86028"/>
    <lineage>
        <taxon>Eukaryota</taxon>
        <taxon>Fungi</taxon>
        <taxon>Dikarya</taxon>
        <taxon>Ascomycota</taxon>
        <taxon>Pezizomycotina</taxon>
        <taxon>Leotiomycetes</taxon>
        <taxon>Helotiales</taxon>
        <taxon>Ploettnerulaceae</taxon>
        <taxon>Oculimacula</taxon>
    </lineage>
</organism>
<evidence type="ECO:0000256" key="2">
    <source>
        <dbReference type="ARBA" id="ARBA00022771"/>
    </source>
</evidence>
<evidence type="ECO:0000256" key="5">
    <source>
        <dbReference type="SAM" id="Phobius"/>
    </source>
</evidence>
<name>A0ABR4C871_9HELO</name>
<sequence length="400" mass="46894">MCILKQINVYHFCLHTERVTVPSINPFCKKNVDGHGYVMNEWCPRCRWWGVTPYKYTEFAEAVHCGGYSGKVIRTVNFDQEEFKITHTNKEKWAARLHMIVETIPRFRRDQYTNVWLRERPVMQAGFNEFERSYFMEDLLAGAPERNRSPELFHNIDIVPADRDQCEVCKGRLTKPHEGEEEENGDTCVSGYGQAVYLPCDHYFGLNCITPWMGNPDIRTPTCPTCRQKYIIVHEHSPEDYVVAPPGFEEQRKFTFAPKKEIEAAKRAIWFMWFLKIGLVALCFSALPSFTWTTVIMTVIGSYIFQRWFIVLVQPEPEFALREKIMANRFALFSSFVNTAEILLTNRYGYSPYLLQYQLLPSWLYPWWSWGVYACFLAYCRPNLRLPAEIRGRSGIQVLL</sequence>
<dbReference type="Pfam" id="PF00097">
    <property type="entry name" value="zf-C3HC4"/>
    <property type="match status" value="1"/>
</dbReference>
<keyword evidence="5" id="KW-0472">Membrane</keyword>
<dbReference type="SUPFAM" id="SSF57850">
    <property type="entry name" value="RING/U-box"/>
    <property type="match status" value="1"/>
</dbReference>
<keyword evidence="5" id="KW-1133">Transmembrane helix</keyword>
<keyword evidence="5" id="KW-0812">Transmembrane</keyword>
<dbReference type="PROSITE" id="PS50089">
    <property type="entry name" value="ZF_RING_2"/>
    <property type="match status" value="1"/>
</dbReference>
<feature type="transmembrane region" description="Helical" evidence="5">
    <location>
        <begin position="268"/>
        <end position="287"/>
    </location>
</feature>
<evidence type="ECO:0000313" key="7">
    <source>
        <dbReference type="EMBL" id="KAL2065717.1"/>
    </source>
</evidence>
<evidence type="ECO:0000259" key="6">
    <source>
        <dbReference type="PROSITE" id="PS50089"/>
    </source>
</evidence>